<dbReference type="Pfam" id="PF02321">
    <property type="entry name" value="OEP"/>
    <property type="match status" value="2"/>
</dbReference>
<evidence type="ECO:0000256" key="4">
    <source>
        <dbReference type="ARBA" id="ARBA00022452"/>
    </source>
</evidence>
<keyword evidence="6" id="KW-0472">Membrane</keyword>
<keyword evidence="7" id="KW-0998">Cell outer membrane</keyword>
<dbReference type="InterPro" id="IPR003423">
    <property type="entry name" value="OMP_efflux"/>
</dbReference>
<dbReference type="GO" id="GO:0009279">
    <property type="term" value="C:cell outer membrane"/>
    <property type="evidence" value="ECO:0007669"/>
    <property type="project" value="UniProtKB-SubCell"/>
</dbReference>
<evidence type="ECO:0000256" key="2">
    <source>
        <dbReference type="ARBA" id="ARBA00007613"/>
    </source>
</evidence>
<dbReference type="KEGG" id="geo:Geob_0731"/>
<dbReference type="PANTHER" id="PTHR30026">
    <property type="entry name" value="OUTER MEMBRANE PROTEIN TOLC"/>
    <property type="match status" value="1"/>
</dbReference>
<keyword evidence="5" id="KW-0812">Transmembrane</keyword>
<keyword evidence="3" id="KW-0813">Transport</keyword>
<dbReference type="EMBL" id="CP001390">
    <property type="protein sequence ID" value="ACM19093.1"/>
    <property type="molecule type" value="Genomic_DNA"/>
</dbReference>
<sequence length="433" mass="46868">MSDSRAENNDVQIRKSIRLLFLLLLAVSPSPLFAASPLSLDEALVMALKKHPQLIEARENVNGSEARTGQALANYYPQISVVADWSKGRSFFGPLERAISTEVHTEAMYLKQTIYDFGRTKGSVDAAQSAREAAAETVAIARQDVALRVRIAFYLLLAAEKQVLATGETVRAREAVFQQAQEFFIQGIRAKVEVSRAEANLYAAKTALIRAENNRDLAKVELANSIGIPSLADRQPVAPAIGSAPLPDESQVLQEAISRRSELKQLDSLGSVAAANLKTARSGYLPILSGTASVGYADRSFPPGDNVWGVGLNLTMPLFSGFSTREQEKESLAALRGVEARKNSVKLQVVKDVKFAWLGVREATDRIVSTKKEVAAAGENQALAMGRYQEGVGTIVEVTDAQAQALDADTAHIQAVYDYQIALARLDRAVGKE</sequence>
<dbReference type="GO" id="GO:1990281">
    <property type="term" value="C:efflux pump complex"/>
    <property type="evidence" value="ECO:0007669"/>
    <property type="project" value="TreeGrafter"/>
</dbReference>
<comment type="similarity">
    <text evidence="2">Belongs to the outer membrane factor (OMF) (TC 1.B.17) family.</text>
</comment>
<evidence type="ECO:0000256" key="3">
    <source>
        <dbReference type="ARBA" id="ARBA00022448"/>
    </source>
</evidence>
<accession>B9M123</accession>
<evidence type="ECO:0000313" key="9">
    <source>
        <dbReference type="Proteomes" id="UP000007721"/>
    </source>
</evidence>
<dbReference type="Gene3D" id="1.20.1600.10">
    <property type="entry name" value="Outer membrane efflux proteins (OEP)"/>
    <property type="match status" value="1"/>
</dbReference>
<dbReference type="InterPro" id="IPR051906">
    <property type="entry name" value="TolC-like"/>
</dbReference>
<evidence type="ECO:0000256" key="5">
    <source>
        <dbReference type="ARBA" id="ARBA00022692"/>
    </source>
</evidence>
<gene>
    <name evidence="8" type="ordered locus">Geob_0731</name>
</gene>
<organism evidence="8 9">
    <name type="scientific">Geotalea daltonii (strain DSM 22248 / JCM 15807 / FRC-32)</name>
    <name type="common">Geobacter daltonii</name>
    <dbReference type="NCBI Taxonomy" id="316067"/>
    <lineage>
        <taxon>Bacteria</taxon>
        <taxon>Pseudomonadati</taxon>
        <taxon>Thermodesulfobacteriota</taxon>
        <taxon>Desulfuromonadia</taxon>
        <taxon>Geobacterales</taxon>
        <taxon>Geobacteraceae</taxon>
        <taxon>Geotalea</taxon>
    </lineage>
</organism>
<name>B9M123_GEODF</name>
<dbReference type="PIRSF" id="PIRSF001892">
    <property type="entry name" value="CyaE"/>
    <property type="match status" value="1"/>
</dbReference>
<dbReference type="SUPFAM" id="SSF56954">
    <property type="entry name" value="Outer membrane efflux proteins (OEP)"/>
    <property type="match status" value="1"/>
</dbReference>
<evidence type="ECO:0000256" key="7">
    <source>
        <dbReference type="ARBA" id="ARBA00023237"/>
    </source>
</evidence>
<proteinExistence type="inferred from homology"/>
<dbReference type="Proteomes" id="UP000007721">
    <property type="component" value="Chromosome"/>
</dbReference>
<dbReference type="GO" id="GO:0015288">
    <property type="term" value="F:porin activity"/>
    <property type="evidence" value="ECO:0007669"/>
    <property type="project" value="TreeGrafter"/>
</dbReference>
<dbReference type="OrthoDB" id="9772436at2"/>
<protein>
    <submittedName>
        <fullName evidence="8">Efflux pump, RND family, outer membrane protein</fullName>
    </submittedName>
</protein>
<dbReference type="GO" id="GO:0015562">
    <property type="term" value="F:efflux transmembrane transporter activity"/>
    <property type="evidence" value="ECO:0007669"/>
    <property type="project" value="InterPro"/>
</dbReference>
<keyword evidence="9" id="KW-1185">Reference proteome</keyword>
<dbReference type="PANTHER" id="PTHR30026:SF21">
    <property type="entry name" value="SLR1270 PROTEIN"/>
    <property type="match status" value="1"/>
</dbReference>
<dbReference type="InterPro" id="IPR028351">
    <property type="entry name" value="CyaE"/>
</dbReference>
<evidence type="ECO:0000256" key="6">
    <source>
        <dbReference type="ARBA" id="ARBA00023136"/>
    </source>
</evidence>
<keyword evidence="4" id="KW-1134">Transmembrane beta strand</keyword>
<dbReference type="RefSeq" id="WP_012645822.1">
    <property type="nucleotide sequence ID" value="NC_011979.1"/>
</dbReference>
<dbReference type="STRING" id="316067.Geob_0731"/>
<dbReference type="HOGENOM" id="CLU_012817_10_6_7"/>
<dbReference type="AlphaFoldDB" id="B9M123"/>
<reference evidence="8 9" key="1">
    <citation type="submission" date="2009-01" db="EMBL/GenBank/DDBJ databases">
        <title>Complete sequence of Geobacter sp. FRC-32.</title>
        <authorList>
            <consortium name="US DOE Joint Genome Institute"/>
            <person name="Lucas S."/>
            <person name="Copeland A."/>
            <person name="Lapidus A."/>
            <person name="Glavina del Rio T."/>
            <person name="Dalin E."/>
            <person name="Tice H."/>
            <person name="Bruce D."/>
            <person name="Goodwin L."/>
            <person name="Pitluck S."/>
            <person name="Saunders E."/>
            <person name="Brettin T."/>
            <person name="Detter J.C."/>
            <person name="Han C."/>
            <person name="Larimer F."/>
            <person name="Land M."/>
            <person name="Hauser L."/>
            <person name="Kyrpides N."/>
            <person name="Ovchinnikova G."/>
            <person name="Kostka J."/>
            <person name="Richardson P."/>
        </authorList>
    </citation>
    <scope>NUCLEOTIDE SEQUENCE [LARGE SCALE GENOMIC DNA]</scope>
    <source>
        <strain evidence="9">DSM 22248 / JCM 15807 / FRC-32</strain>
    </source>
</reference>
<evidence type="ECO:0000313" key="8">
    <source>
        <dbReference type="EMBL" id="ACM19093.1"/>
    </source>
</evidence>
<evidence type="ECO:0000256" key="1">
    <source>
        <dbReference type="ARBA" id="ARBA00004442"/>
    </source>
</evidence>
<dbReference type="eggNOG" id="COG1538">
    <property type="taxonomic scope" value="Bacteria"/>
</dbReference>
<comment type="subcellular location">
    <subcellularLocation>
        <location evidence="1">Cell outer membrane</location>
    </subcellularLocation>
</comment>